<dbReference type="Gene3D" id="2.70.98.10">
    <property type="match status" value="1"/>
</dbReference>
<evidence type="ECO:0000256" key="4">
    <source>
        <dbReference type="ARBA" id="ARBA00011245"/>
    </source>
</evidence>
<dbReference type="Pfam" id="PF01263">
    <property type="entry name" value="Aldose_epim"/>
    <property type="match status" value="1"/>
</dbReference>
<accession>A0A4R6TJ42</accession>
<dbReference type="PIRSF" id="PIRSF005096">
    <property type="entry name" value="GALM"/>
    <property type="match status" value="1"/>
</dbReference>
<organism evidence="11 12">
    <name type="scientific">Zeaxanthinibacter enoshimensis</name>
    <dbReference type="NCBI Taxonomy" id="392009"/>
    <lineage>
        <taxon>Bacteria</taxon>
        <taxon>Pseudomonadati</taxon>
        <taxon>Bacteroidota</taxon>
        <taxon>Flavobacteriia</taxon>
        <taxon>Flavobacteriales</taxon>
        <taxon>Flavobacteriaceae</taxon>
        <taxon>Zeaxanthinibacter</taxon>
    </lineage>
</organism>
<dbReference type="CDD" id="cd09019">
    <property type="entry name" value="galactose_mutarotase_like"/>
    <property type="match status" value="1"/>
</dbReference>
<feature type="active site" description="Proton acceptor" evidence="8">
    <location>
        <position position="279"/>
    </location>
</feature>
<dbReference type="GO" id="GO:0030246">
    <property type="term" value="F:carbohydrate binding"/>
    <property type="evidence" value="ECO:0007669"/>
    <property type="project" value="InterPro"/>
</dbReference>
<evidence type="ECO:0000256" key="1">
    <source>
        <dbReference type="ARBA" id="ARBA00001913"/>
    </source>
</evidence>
<evidence type="ECO:0000256" key="3">
    <source>
        <dbReference type="ARBA" id="ARBA00006206"/>
    </source>
</evidence>
<evidence type="ECO:0000256" key="9">
    <source>
        <dbReference type="PIRSR" id="PIRSR005096-2"/>
    </source>
</evidence>
<comment type="cofactor">
    <cofactor evidence="1">
        <name>Ca(2+)</name>
        <dbReference type="ChEBI" id="CHEBI:29108"/>
    </cofactor>
</comment>
<protein>
    <submittedName>
        <fullName evidence="11">Aldose 1-epimerase</fullName>
    </submittedName>
</protein>
<feature type="binding site" evidence="9">
    <location>
        <position position="232"/>
    </location>
    <ligand>
        <name>beta-D-galactose</name>
        <dbReference type="ChEBI" id="CHEBI:27667"/>
    </ligand>
</feature>
<comment type="subunit">
    <text evidence="4">Monomer.</text>
</comment>
<dbReference type="PANTHER" id="PTHR10091:SF0">
    <property type="entry name" value="GALACTOSE MUTAROTASE"/>
    <property type="match status" value="1"/>
</dbReference>
<dbReference type="UniPathway" id="UPA00242"/>
<evidence type="ECO:0000256" key="10">
    <source>
        <dbReference type="PIRSR" id="PIRSR005096-3"/>
    </source>
</evidence>
<keyword evidence="5" id="KW-0106">Calcium</keyword>
<dbReference type="EMBL" id="SNYI01000003">
    <property type="protein sequence ID" value="TDQ29266.1"/>
    <property type="molecule type" value="Genomic_DNA"/>
</dbReference>
<dbReference type="InterPro" id="IPR011013">
    <property type="entry name" value="Gal_mutarotase_sf_dom"/>
</dbReference>
<dbReference type="GO" id="GO:0006006">
    <property type="term" value="P:glucose metabolic process"/>
    <property type="evidence" value="ECO:0007669"/>
    <property type="project" value="TreeGrafter"/>
</dbReference>
<evidence type="ECO:0000256" key="2">
    <source>
        <dbReference type="ARBA" id="ARBA00005028"/>
    </source>
</evidence>
<evidence type="ECO:0000313" key="11">
    <source>
        <dbReference type="EMBL" id="TDQ29266.1"/>
    </source>
</evidence>
<dbReference type="AlphaFoldDB" id="A0A4R6TJ42"/>
<comment type="pathway">
    <text evidence="2">Carbohydrate metabolism; hexose metabolism.</text>
</comment>
<dbReference type="InterPro" id="IPR014718">
    <property type="entry name" value="GH-type_carb-bd"/>
</dbReference>
<dbReference type="InterPro" id="IPR047215">
    <property type="entry name" value="Galactose_mutarotase-like"/>
</dbReference>
<evidence type="ECO:0000256" key="6">
    <source>
        <dbReference type="ARBA" id="ARBA00023235"/>
    </source>
</evidence>
<dbReference type="GO" id="GO:0033499">
    <property type="term" value="P:galactose catabolic process via UDP-galactose, Leloir pathway"/>
    <property type="evidence" value="ECO:0007669"/>
    <property type="project" value="TreeGrafter"/>
</dbReference>
<dbReference type="PANTHER" id="PTHR10091">
    <property type="entry name" value="ALDOSE-1-EPIMERASE"/>
    <property type="match status" value="1"/>
</dbReference>
<evidence type="ECO:0000313" key="12">
    <source>
        <dbReference type="Proteomes" id="UP000295468"/>
    </source>
</evidence>
<feature type="binding site" evidence="10">
    <location>
        <begin position="174"/>
        <end position="176"/>
    </location>
    <ligand>
        <name>beta-D-galactose</name>
        <dbReference type="ChEBI" id="CHEBI:27667"/>
    </ligand>
</feature>
<gene>
    <name evidence="11" type="ORF">CLV82_2721</name>
</gene>
<keyword evidence="6" id="KW-0413">Isomerase</keyword>
<comment type="similarity">
    <text evidence="3">Belongs to the aldose epimerase family.</text>
</comment>
<keyword evidence="12" id="KW-1185">Reference proteome</keyword>
<dbReference type="InterPro" id="IPR008183">
    <property type="entry name" value="Aldose_1/G6P_1-epimerase"/>
</dbReference>
<keyword evidence="7" id="KW-0119">Carbohydrate metabolism</keyword>
<evidence type="ECO:0000256" key="8">
    <source>
        <dbReference type="PIRSR" id="PIRSR005096-1"/>
    </source>
</evidence>
<name>A0A4R6TJ42_9FLAO</name>
<dbReference type="InterPro" id="IPR015443">
    <property type="entry name" value="Aldose_1-epimerase"/>
</dbReference>
<comment type="caution">
    <text evidence="11">The sequence shown here is derived from an EMBL/GenBank/DDBJ whole genome shotgun (WGS) entry which is preliminary data.</text>
</comment>
<feature type="active site" description="Proton donor" evidence="8">
    <location>
        <position position="174"/>
    </location>
</feature>
<reference evidence="11 12" key="1">
    <citation type="submission" date="2019-03" db="EMBL/GenBank/DDBJ databases">
        <title>Genomic Encyclopedia of Archaeal and Bacterial Type Strains, Phase II (KMG-II): from individual species to whole genera.</title>
        <authorList>
            <person name="Goeker M."/>
        </authorList>
    </citation>
    <scope>NUCLEOTIDE SEQUENCE [LARGE SCALE GENOMIC DNA]</scope>
    <source>
        <strain evidence="11 12">DSM 18435</strain>
    </source>
</reference>
<dbReference type="GO" id="GO:0005737">
    <property type="term" value="C:cytoplasm"/>
    <property type="evidence" value="ECO:0007669"/>
    <property type="project" value="TreeGrafter"/>
</dbReference>
<dbReference type="SUPFAM" id="SSF74650">
    <property type="entry name" value="Galactose mutarotase-like"/>
    <property type="match status" value="1"/>
</dbReference>
<dbReference type="Proteomes" id="UP000295468">
    <property type="component" value="Unassembled WGS sequence"/>
</dbReference>
<sequence>MQKSLLLFYIFYSLEQITIKNQCLRLNVLSYGAIIQGLTLISGNQEPVELVVGLEDPEAYKKDEKSLGACVGRFAGRISGGGFMLDGTFYELYTEEGVHLHGGKKGFGKREWEILEITEGEEPSVCLGYNSKHLEEGYPGNLKCRVTYTLKDCGLEILHTATTDRPTVVNLTNHSYFRLDNENSVAHYKLQLNCPAYLDTDTKLIPTGKLKEIRGSRLDFLQPRPIGQVKLDTPFVTDRTSKYVAILNSEQSGIRMTVQSNQPALVIYRPEKLTAICFETQVHPDAPNQPDFPSAVLRPGEKYENRTLFRFER</sequence>
<dbReference type="GO" id="GO:0004034">
    <property type="term" value="F:aldose 1-epimerase activity"/>
    <property type="evidence" value="ECO:0007669"/>
    <property type="project" value="TreeGrafter"/>
</dbReference>
<proteinExistence type="inferred from homology"/>
<evidence type="ECO:0000256" key="7">
    <source>
        <dbReference type="ARBA" id="ARBA00023277"/>
    </source>
</evidence>
<evidence type="ECO:0000256" key="5">
    <source>
        <dbReference type="ARBA" id="ARBA00022837"/>
    </source>
</evidence>